<keyword evidence="1" id="KW-0812">Transmembrane</keyword>
<dbReference type="EMBL" id="CP017448">
    <property type="protein sequence ID" value="AOV17646.1"/>
    <property type="molecule type" value="Genomic_DNA"/>
</dbReference>
<keyword evidence="1" id="KW-0472">Membrane</keyword>
<dbReference type="RefSeq" id="WP_070073189.1">
    <property type="nucleotide sequence ID" value="NZ_CP017448.1"/>
</dbReference>
<gene>
    <name evidence="2" type="ORF">BJI67_11770</name>
</gene>
<evidence type="ECO:0000313" key="2">
    <source>
        <dbReference type="EMBL" id="AOV17646.1"/>
    </source>
</evidence>
<proteinExistence type="predicted"/>
<keyword evidence="3" id="KW-1185">Reference proteome</keyword>
<organism evidence="2 3">
    <name type="scientific">Acidihalobacter aeolianus</name>
    <dbReference type="NCBI Taxonomy" id="2792603"/>
    <lineage>
        <taxon>Bacteria</taxon>
        <taxon>Pseudomonadati</taxon>
        <taxon>Pseudomonadota</taxon>
        <taxon>Gammaproteobacteria</taxon>
        <taxon>Chromatiales</taxon>
        <taxon>Ectothiorhodospiraceae</taxon>
        <taxon>Acidihalobacter</taxon>
    </lineage>
</organism>
<reference evidence="2 3" key="1">
    <citation type="submission" date="2016-09" db="EMBL/GenBank/DDBJ databases">
        <title>Acidihalobacter prosperus V6 (DSM14174).</title>
        <authorList>
            <person name="Khaleque H.N."/>
            <person name="Ramsay J.P."/>
            <person name="Murphy R.J.T."/>
            <person name="Kaksonen A.H."/>
            <person name="Boxall N.J."/>
            <person name="Watkin E.L.J."/>
        </authorList>
    </citation>
    <scope>NUCLEOTIDE SEQUENCE [LARGE SCALE GENOMIC DNA]</scope>
    <source>
        <strain evidence="2 3">V6</strain>
    </source>
</reference>
<feature type="transmembrane region" description="Helical" evidence="1">
    <location>
        <begin position="53"/>
        <end position="74"/>
    </location>
</feature>
<feature type="transmembrane region" description="Helical" evidence="1">
    <location>
        <begin position="22"/>
        <end position="47"/>
    </location>
</feature>
<feature type="transmembrane region" description="Helical" evidence="1">
    <location>
        <begin position="95"/>
        <end position="116"/>
    </location>
</feature>
<name>A0A1D8K9M2_9GAMM</name>
<dbReference type="Proteomes" id="UP000095342">
    <property type="component" value="Chromosome"/>
</dbReference>
<feature type="transmembrane region" description="Helical" evidence="1">
    <location>
        <begin position="136"/>
        <end position="158"/>
    </location>
</feature>
<keyword evidence="1" id="KW-1133">Transmembrane helix</keyword>
<dbReference type="AlphaFoldDB" id="A0A1D8K9M2"/>
<evidence type="ECO:0000256" key="1">
    <source>
        <dbReference type="SAM" id="Phobius"/>
    </source>
</evidence>
<protein>
    <submittedName>
        <fullName evidence="2">Uncharacterized protein</fullName>
    </submittedName>
</protein>
<sequence>MDTTQAQDGQPVPRPVQRLFRLVLLTGLLLPAILGIAIWLVLAVMGVRVVEPATGLALAVLPLTLLFLIPYFILAMLMRVVLVKKHARGPLPFRIWLHVAVGGYVGVTVVSIWLLSGLLPDFEAASMVAAMWPLTLPFVLLLDLGGVMLGGIVGWLVWKLRGRA</sequence>
<evidence type="ECO:0000313" key="3">
    <source>
        <dbReference type="Proteomes" id="UP000095342"/>
    </source>
</evidence>
<accession>A0A1D8K9M2</accession>
<dbReference type="KEGG" id="aaeo:BJI67_11770"/>